<comment type="subcellular location">
    <subcellularLocation>
        <location evidence="1">Membrane</location>
    </subcellularLocation>
</comment>
<dbReference type="SMART" id="SM00304">
    <property type="entry name" value="HAMP"/>
    <property type="match status" value="1"/>
</dbReference>
<dbReference type="PANTHER" id="PTHR32089">
    <property type="entry name" value="METHYL-ACCEPTING CHEMOTAXIS PROTEIN MCPB"/>
    <property type="match status" value="1"/>
</dbReference>
<dbReference type="GO" id="GO:0016020">
    <property type="term" value="C:membrane"/>
    <property type="evidence" value="ECO:0007669"/>
    <property type="project" value="UniProtKB-SubCell"/>
</dbReference>
<feature type="domain" description="HAMP" evidence="7">
    <location>
        <begin position="211"/>
        <end position="265"/>
    </location>
</feature>
<feature type="transmembrane region" description="Helical" evidence="5">
    <location>
        <begin position="12"/>
        <end position="30"/>
    </location>
</feature>
<dbReference type="FunFam" id="1.10.287.950:FF:000001">
    <property type="entry name" value="Methyl-accepting chemotaxis sensory transducer"/>
    <property type="match status" value="1"/>
</dbReference>
<evidence type="ECO:0000256" key="3">
    <source>
        <dbReference type="ARBA" id="ARBA00029447"/>
    </source>
</evidence>
<dbReference type="GO" id="GO:0006935">
    <property type="term" value="P:chemotaxis"/>
    <property type="evidence" value="ECO:0007669"/>
    <property type="project" value="UniProtKB-ARBA"/>
</dbReference>
<dbReference type="AlphaFoldDB" id="A0A1M7YX68"/>
<keyword evidence="9" id="KW-1185">Reference proteome</keyword>
<dbReference type="EMBL" id="FRFG01000036">
    <property type="protein sequence ID" value="SHO57269.1"/>
    <property type="molecule type" value="Genomic_DNA"/>
</dbReference>
<comment type="similarity">
    <text evidence="3">Belongs to the methyl-accepting chemotaxis (MCP) protein family.</text>
</comment>
<dbReference type="InterPro" id="IPR004089">
    <property type="entry name" value="MCPsignal_dom"/>
</dbReference>
<dbReference type="PROSITE" id="PS50885">
    <property type="entry name" value="HAMP"/>
    <property type="match status" value="1"/>
</dbReference>
<dbReference type="RefSeq" id="WP_073584026.1">
    <property type="nucleotide sequence ID" value="NZ_FRFG01000036.1"/>
</dbReference>
<dbReference type="PANTHER" id="PTHR32089:SF112">
    <property type="entry name" value="LYSOZYME-LIKE PROTEIN-RELATED"/>
    <property type="match status" value="1"/>
</dbReference>
<dbReference type="Pfam" id="PF12729">
    <property type="entry name" value="4HB_MCP_1"/>
    <property type="match status" value="1"/>
</dbReference>
<dbReference type="Pfam" id="PF00015">
    <property type="entry name" value="MCPsignal"/>
    <property type="match status" value="1"/>
</dbReference>
<keyword evidence="5" id="KW-1133">Transmembrane helix</keyword>
<dbReference type="InterPro" id="IPR003660">
    <property type="entry name" value="HAMP_dom"/>
</dbReference>
<evidence type="ECO:0000259" key="7">
    <source>
        <dbReference type="PROSITE" id="PS50885"/>
    </source>
</evidence>
<organism evidence="8 9">
    <name type="scientific">Vibrio quintilis</name>
    <dbReference type="NCBI Taxonomy" id="1117707"/>
    <lineage>
        <taxon>Bacteria</taxon>
        <taxon>Pseudomonadati</taxon>
        <taxon>Pseudomonadota</taxon>
        <taxon>Gammaproteobacteria</taxon>
        <taxon>Vibrionales</taxon>
        <taxon>Vibrionaceae</taxon>
        <taxon>Vibrio</taxon>
    </lineage>
</organism>
<feature type="domain" description="Methyl-accepting transducer" evidence="6">
    <location>
        <begin position="270"/>
        <end position="506"/>
    </location>
</feature>
<gene>
    <name evidence="8" type="primary">ctpH_4</name>
    <name evidence="8" type="ORF">VQ7734_03038</name>
</gene>
<evidence type="ECO:0000256" key="2">
    <source>
        <dbReference type="ARBA" id="ARBA00023224"/>
    </source>
</evidence>
<feature type="transmembrane region" description="Helical" evidence="5">
    <location>
        <begin position="186"/>
        <end position="208"/>
    </location>
</feature>
<dbReference type="STRING" id="1117707.VQ7734_03038"/>
<evidence type="ECO:0000313" key="8">
    <source>
        <dbReference type="EMBL" id="SHO57269.1"/>
    </source>
</evidence>
<evidence type="ECO:0000256" key="4">
    <source>
        <dbReference type="PROSITE-ProRule" id="PRU00284"/>
    </source>
</evidence>
<keyword evidence="2 4" id="KW-0807">Transducer</keyword>
<dbReference type="OrthoDB" id="6107688at2"/>
<dbReference type="Gene3D" id="1.10.287.950">
    <property type="entry name" value="Methyl-accepting chemotaxis protein"/>
    <property type="match status" value="1"/>
</dbReference>
<dbReference type="SUPFAM" id="SSF58104">
    <property type="entry name" value="Methyl-accepting chemotaxis protein (MCP) signaling domain"/>
    <property type="match status" value="1"/>
</dbReference>
<protein>
    <submittedName>
        <fullName evidence="8">Methyl-accepting chemotaxis protein CtpH</fullName>
    </submittedName>
</protein>
<keyword evidence="5" id="KW-0472">Membrane</keyword>
<dbReference type="SMART" id="SM00283">
    <property type="entry name" value="MA"/>
    <property type="match status" value="1"/>
</dbReference>
<dbReference type="GO" id="GO:0007165">
    <property type="term" value="P:signal transduction"/>
    <property type="evidence" value="ECO:0007669"/>
    <property type="project" value="UniProtKB-KW"/>
</dbReference>
<reference evidence="9" key="1">
    <citation type="submission" date="2016-12" db="EMBL/GenBank/DDBJ databases">
        <authorList>
            <person name="Rodrigo-Torres L."/>
            <person name="Arahal R.D."/>
            <person name="Lucena T."/>
        </authorList>
    </citation>
    <scope>NUCLEOTIDE SEQUENCE [LARGE SCALE GENOMIC DNA]</scope>
</reference>
<keyword evidence="5" id="KW-0812">Transmembrane</keyword>
<proteinExistence type="inferred from homology"/>
<dbReference type="Pfam" id="PF00672">
    <property type="entry name" value="HAMP"/>
    <property type="match status" value="1"/>
</dbReference>
<name>A0A1M7YX68_9VIBR</name>
<evidence type="ECO:0000313" key="9">
    <source>
        <dbReference type="Proteomes" id="UP000184600"/>
    </source>
</evidence>
<sequence>MRQITITNLVRLNMLIVIFAISGLSVYLIASLNHVQLQLGKVVDRNVNLLTTISDMRYYTVTYRRFALDYGLTTSVSEHREIIKTIEFNDQAVAVALQRMKQLADTGEIQQNVASFERHIQQYRAMQQDYIGLIDSGRIDDARRKMLGPMLAPFNTIVENLTDFQSRLQQQAINIRDEKRREISTVIIRSVSAAVVAILILLISNYIIAHRRVIVPLNKLKTHMSVLGQGDLHTEFPLAAFNEDELGQAAHAFQDMKQNLTQLILAVKSSVDNLEQTSGMLEDKVNFTHQSVEAQKSEISQIVSDSQNLLLNTRMINEVSVEASENSELTKEQAQQGEKSILASVAATHEMSQLITQTSSVINTLYDHSSDIGVISDVISNITRQTNLLALNAAIEAARAGEAGRGFSVVADQVRELAQKTQSSIEEIGQIIDGLQSQVSDAQRMMSDCQNHIETNLMQVTRAGDSYHHIVNASESVAEMDGKIAALVHEQNDLSVHVSQSTARISESSVQIEQIAGETAQAYQSVRAQTEVLKTYVNTFHVAPSAPEESI</sequence>
<dbReference type="Proteomes" id="UP000184600">
    <property type="component" value="Unassembled WGS sequence"/>
</dbReference>
<dbReference type="CDD" id="cd06225">
    <property type="entry name" value="HAMP"/>
    <property type="match status" value="1"/>
</dbReference>
<evidence type="ECO:0000259" key="6">
    <source>
        <dbReference type="PROSITE" id="PS50111"/>
    </source>
</evidence>
<dbReference type="InterPro" id="IPR024478">
    <property type="entry name" value="HlyB_4HB_MCP"/>
</dbReference>
<dbReference type="PROSITE" id="PS50111">
    <property type="entry name" value="CHEMOTAXIS_TRANSDUC_2"/>
    <property type="match status" value="1"/>
</dbReference>
<evidence type="ECO:0000256" key="5">
    <source>
        <dbReference type="SAM" id="Phobius"/>
    </source>
</evidence>
<evidence type="ECO:0000256" key="1">
    <source>
        <dbReference type="ARBA" id="ARBA00004370"/>
    </source>
</evidence>
<accession>A0A1M7YX68</accession>